<proteinExistence type="predicted"/>
<dbReference type="InterPro" id="IPR010181">
    <property type="entry name" value="CGCAxxGCC_motif"/>
</dbReference>
<dbReference type="EMBL" id="JAFLVR010000070">
    <property type="protein sequence ID" value="MBO0454710.1"/>
    <property type="molecule type" value="Genomic_DNA"/>
</dbReference>
<evidence type="ECO:0000313" key="2">
    <source>
        <dbReference type="Proteomes" id="UP000664495"/>
    </source>
</evidence>
<gene>
    <name evidence="1" type="ORF">JZO85_20810</name>
</gene>
<dbReference type="Pfam" id="PF09719">
    <property type="entry name" value="C_GCAxxG_C_C"/>
    <property type="match status" value="1"/>
</dbReference>
<organism evidence="1 2">
    <name type="scientific">Candidatus Enterococcus murrayae</name>
    <dbReference type="NCBI Taxonomy" id="2815321"/>
    <lineage>
        <taxon>Bacteria</taxon>
        <taxon>Bacillati</taxon>
        <taxon>Bacillota</taxon>
        <taxon>Bacilli</taxon>
        <taxon>Lactobacillales</taxon>
        <taxon>Enterococcaceae</taxon>
        <taxon>Enterococcus</taxon>
    </lineage>
</organism>
<keyword evidence="2" id="KW-1185">Reference proteome</keyword>
<accession>A0ABS3HP83</accession>
<reference evidence="1 2" key="1">
    <citation type="submission" date="2021-03" db="EMBL/GenBank/DDBJ databases">
        <title>Enterococcal diversity collection.</title>
        <authorList>
            <person name="Gilmore M.S."/>
            <person name="Schwartzman J."/>
            <person name="Van Tyne D."/>
            <person name="Martin M."/>
            <person name="Earl A.M."/>
            <person name="Manson A.L."/>
            <person name="Straub T."/>
            <person name="Salamzade R."/>
            <person name="Saavedra J."/>
            <person name="Lebreton F."/>
            <person name="Prichula J."/>
            <person name="Schaufler K."/>
            <person name="Gaca A."/>
            <person name="Sgardioli B."/>
            <person name="Wagenaar J."/>
            <person name="Strong T."/>
        </authorList>
    </citation>
    <scope>NUCLEOTIDE SEQUENCE [LARGE SCALE GENOMIC DNA]</scope>
    <source>
        <strain evidence="1 2">MJM16</strain>
    </source>
</reference>
<protein>
    <submittedName>
        <fullName evidence="1">C_GCAxxG_C_C family protein</fullName>
    </submittedName>
</protein>
<sequence>MDHQEQAMTYFQAGCNCCQAIVGAYCKEIGVGLDHANSLASDYGGGNYQGLCGALAGAYMVANYLKGTPDRADPAKCKDDEAGRFLVEMTQAFEGKCGSLYCTKLLGRKPCVDYVQAAVAIIEDTLVE</sequence>
<comment type="caution">
    <text evidence="1">The sequence shown here is derived from an EMBL/GenBank/DDBJ whole genome shotgun (WGS) entry which is preliminary data.</text>
</comment>
<evidence type="ECO:0000313" key="1">
    <source>
        <dbReference type="EMBL" id="MBO0454710.1"/>
    </source>
</evidence>
<dbReference type="Proteomes" id="UP000664495">
    <property type="component" value="Unassembled WGS sequence"/>
</dbReference>
<dbReference type="RefSeq" id="WP_207110437.1">
    <property type="nucleotide sequence ID" value="NZ_JAFLVR010000070.1"/>
</dbReference>
<name>A0ABS3HP83_9ENTE</name>